<dbReference type="PANTHER" id="PTHR34846">
    <property type="entry name" value="4-CARBOXYMUCONOLACTONE DECARBOXYLASE FAMILY PROTEIN (AFU_ORTHOLOGUE AFUA_6G11590)"/>
    <property type="match status" value="1"/>
</dbReference>
<dbReference type="SUPFAM" id="SSF69118">
    <property type="entry name" value="AhpD-like"/>
    <property type="match status" value="1"/>
</dbReference>
<dbReference type="InterPro" id="IPR003779">
    <property type="entry name" value="CMD-like"/>
</dbReference>
<gene>
    <name evidence="2" type="ORF">DJ017_13900</name>
</gene>
<protein>
    <submittedName>
        <fullName evidence="2">Carboxymuconolactone decarboxylase family protein</fullName>
    </submittedName>
</protein>
<dbReference type="OrthoDB" id="9801997at2"/>
<accession>A0A328ALU3</accession>
<name>A0A328ALU3_9CAUL</name>
<dbReference type="InterPro" id="IPR029032">
    <property type="entry name" value="AhpD-like"/>
</dbReference>
<reference evidence="3" key="1">
    <citation type="submission" date="2018-05" db="EMBL/GenBank/DDBJ databases">
        <authorList>
            <person name="Li X."/>
        </authorList>
    </citation>
    <scope>NUCLEOTIDE SEQUENCE [LARGE SCALE GENOMIC DNA]</scope>
    <source>
        <strain evidence="3">LX32</strain>
    </source>
</reference>
<dbReference type="RefSeq" id="WP_111529275.1">
    <property type="nucleotide sequence ID" value="NZ_JBHRSG010000003.1"/>
</dbReference>
<dbReference type="Gene3D" id="1.20.1290.10">
    <property type="entry name" value="AhpD-like"/>
    <property type="match status" value="1"/>
</dbReference>
<dbReference type="Pfam" id="PF02627">
    <property type="entry name" value="CMD"/>
    <property type="match status" value="1"/>
</dbReference>
<dbReference type="InterPro" id="IPR004675">
    <property type="entry name" value="AhpD_core"/>
</dbReference>
<evidence type="ECO:0000313" key="2">
    <source>
        <dbReference type="EMBL" id="RAK55527.1"/>
    </source>
</evidence>
<keyword evidence="3" id="KW-1185">Reference proteome</keyword>
<sequence>MTQRINLYAVGFKAVEPLAKIATPPELEAMGLEHRLQELVKIRASQINGCANCLHMHTSDTLKEGERPERIYLLSAWRESHMFTPREKAALGWTEALTRIAETGAPDADYEALKAHFSDEEIVALTLLIGVINTWNRLAVGLRVVHPNDKKLAA</sequence>
<dbReference type="Proteomes" id="UP000249254">
    <property type="component" value="Unassembled WGS sequence"/>
</dbReference>
<dbReference type="GO" id="GO:0051920">
    <property type="term" value="F:peroxiredoxin activity"/>
    <property type="evidence" value="ECO:0007669"/>
    <property type="project" value="InterPro"/>
</dbReference>
<organism evidence="2 3">
    <name type="scientific">Phenylobacterium soli</name>
    <dbReference type="NCBI Taxonomy" id="2170551"/>
    <lineage>
        <taxon>Bacteria</taxon>
        <taxon>Pseudomonadati</taxon>
        <taxon>Pseudomonadota</taxon>
        <taxon>Alphaproteobacteria</taxon>
        <taxon>Caulobacterales</taxon>
        <taxon>Caulobacteraceae</taxon>
        <taxon>Phenylobacterium</taxon>
    </lineage>
</organism>
<proteinExistence type="predicted"/>
<dbReference type="EMBL" id="QFYQ01000001">
    <property type="protein sequence ID" value="RAK55527.1"/>
    <property type="molecule type" value="Genomic_DNA"/>
</dbReference>
<feature type="domain" description="Carboxymuconolactone decarboxylase-like" evidence="1">
    <location>
        <begin position="31"/>
        <end position="96"/>
    </location>
</feature>
<evidence type="ECO:0000313" key="3">
    <source>
        <dbReference type="Proteomes" id="UP000249254"/>
    </source>
</evidence>
<dbReference type="PANTHER" id="PTHR34846:SF10">
    <property type="entry name" value="CYTOPLASMIC PROTEIN"/>
    <property type="match status" value="1"/>
</dbReference>
<evidence type="ECO:0000259" key="1">
    <source>
        <dbReference type="Pfam" id="PF02627"/>
    </source>
</evidence>
<dbReference type="NCBIfam" id="TIGR00778">
    <property type="entry name" value="ahpD_dom"/>
    <property type="match status" value="1"/>
</dbReference>
<comment type="caution">
    <text evidence="2">The sequence shown here is derived from an EMBL/GenBank/DDBJ whole genome shotgun (WGS) entry which is preliminary data.</text>
</comment>
<dbReference type="AlphaFoldDB" id="A0A328ALU3"/>